<reference evidence="4" key="1">
    <citation type="submission" date="2022-12" db="EMBL/GenBank/DDBJ databases">
        <authorList>
            <person name="Wang J."/>
        </authorList>
    </citation>
    <scope>NUCLEOTIDE SEQUENCE</scope>
    <source>
        <strain evidence="4">HY-42-06</strain>
    </source>
</reference>
<feature type="transmembrane region" description="Helical" evidence="1">
    <location>
        <begin position="83"/>
        <end position="107"/>
    </location>
</feature>
<evidence type="ECO:0000259" key="2">
    <source>
        <dbReference type="Pfam" id="PF13490"/>
    </source>
</evidence>
<keyword evidence="1" id="KW-0472">Membrane</keyword>
<accession>A0ABT4CSP8</accession>
<dbReference type="InterPro" id="IPR025436">
    <property type="entry name" value="DUF4179"/>
</dbReference>
<sequence length="266" mass="30755">MNCNLVCDKLHEYIYNELNSTTKEKIKSHLENCPKCNNEYIQLKKLLIDDMQSINNLKTSIDVPNDLPSNIHKTLNSRTKFKFIRYATAACLAFLIIFKTPVMGYIINSVSISKYLDLDTNIIKEFEEGKGQVIGKSSTMKDITFTIDGLISNENDTVILFTIKVPKSENINYAMPPSHNGVFTVEDQLGYEYRFDGGGLTLKSVNEDGEIKGIYHTVPLKPWVYKLKVRITCMKLGYFDENMHIKEFKNEYGKWEVNFYINQRKR</sequence>
<name>A0ABT4CSP8_9CLOT</name>
<comment type="caution">
    <text evidence="4">The sequence shown here is derived from an EMBL/GenBank/DDBJ whole genome shotgun (WGS) entry which is preliminary data.</text>
</comment>
<dbReference type="EMBL" id="JAPQES010000006">
    <property type="protein sequence ID" value="MCY6372094.1"/>
    <property type="molecule type" value="Genomic_DNA"/>
</dbReference>
<dbReference type="Pfam" id="PF13786">
    <property type="entry name" value="DUF4179"/>
    <property type="match status" value="1"/>
</dbReference>
<evidence type="ECO:0000259" key="3">
    <source>
        <dbReference type="Pfam" id="PF13786"/>
    </source>
</evidence>
<dbReference type="Proteomes" id="UP001079657">
    <property type="component" value="Unassembled WGS sequence"/>
</dbReference>
<keyword evidence="5" id="KW-1185">Reference proteome</keyword>
<dbReference type="Gene3D" id="2.60.40.1630">
    <property type="entry name" value="bacillus anthracis domain"/>
    <property type="match status" value="1"/>
</dbReference>
<feature type="domain" description="Putative zinc-finger" evidence="2">
    <location>
        <begin position="3"/>
        <end position="36"/>
    </location>
</feature>
<evidence type="ECO:0000313" key="4">
    <source>
        <dbReference type="EMBL" id="MCY6372094.1"/>
    </source>
</evidence>
<feature type="domain" description="DUF4179" evidence="3">
    <location>
        <begin position="79"/>
        <end position="164"/>
    </location>
</feature>
<dbReference type="Pfam" id="PF13490">
    <property type="entry name" value="zf-HC2"/>
    <property type="match status" value="1"/>
</dbReference>
<proteinExistence type="predicted"/>
<protein>
    <submittedName>
        <fullName evidence="4">DUF4179 domain-containing protein</fullName>
    </submittedName>
</protein>
<organism evidence="4 5">
    <name type="scientific">Clostridium ganghwense</name>
    <dbReference type="NCBI Taxonomy" id="312089"/>
    <lineage>
        <taxon>Bacteria</taxon>
        <taxon>Bacillati</taxon>
        <taxon>Bacillota</taxon>
        <taxon>Clostridia</taxon>
        <taxon>Eubacteriales</taxon>
        <taxon>Clostridiaceae</taxon>
        <taxon>Clostridium</taxon>
    </lineage>
</organism>
<evidence type="ECO:0000313" key="5">
    <source>
        <dbReference type="Proteomes" id="UP001079657"/>
    </source>
</evidence>
<evidence type="ECO:0000256" key="1">
    <source>
        <dbReference type="SAM" id="Phobius"/>
    </source>
</evidence>
<keyword evidence="1" id="KW-1133">Transmembrane helix</keyword>
<gene>
    <name evidence="4" type="ORF">OXH55_15775</name>
</gene>
<dbReference type="RefSeq" id="WP_268051019.1">
    <property type="nucleotide sequence ID" value="NZ_JAPQES010000006.1"/>
</dbReference>
<dbReference type="InterPro" id="IPR027383">
    <property type="entry name" value="Znf_put"/>
</dbReference>
<keyword evidence="1" id="KW-0812">Transmembrane</keyword>